<feature type="binding site" evidence="6">
    <location>
        <begin position="128"/>
        <end position="129"/>
    </location>
    <ligand>
        <name>S-adenosyl-L-methionine</name>
        <dbReference type="ChEBI" id="CHEBI:59789"/>
    </ligand>
</feature>
<dbReference type="InterPro" id="IPR029063">
    <property type="entry name" value="SAM-dependent_MTases_sf"/>
</dbReference>
<evidence type="ECO:0000256" key="4">
    <source>
        <dbReference type="ARBA" id="ARBA00022679"/>
    </source>
</evidence>
<dbReference type="FunFam" id="3.40.50.150:FF:000041">
    <property type="entry name" value="Ribosomal RNA small subunit methyltransferase G"/>
    <property type="match status" value="1"/>
</dbReference>
<evidence type="ECO:0000256" key="6">
    <source>
        <dbReference type="HAMAP-Rule" id="MF_00074"/>
    </source>
</evidence>
<dbReference type="PIRSF" id="PIRSF003078">
    <property type="entry name" value="GidB"/>
    <property type="match status" value="1"/>
</dbReference>
<dbReference type="InterPro" id="IPR003682">
    <property type="entry name" value="rRNA_ssu_MeTfrase_G"/>
</dbReference>
<comment type="caution">
    <text evidence="6">Lacks conserved residue(s) required for the propagation of feature annotation.</text>
</comment>
<comment type="similarity">
    <text evidence="6">Belongs to the methyltransferase superfamily. RNA methyltransferase RsmG family.</text>
</comment>
<evidence type="ECO:0000256" key="3">
    <source>
        <dbReference type="ARBA" id="ARBA00022603"/>
    </source>
</evidence>
<name>A0A943EL54_9FIRM</name>
<comment type="function">
    <text evidence="6">Specifically methylates the N7 position of a guanine in 16S rRNA.</text>
</comment>
<comment type="subcellular location">
    <subcellularLocation>
        <location evidence="6">Cytoplasm</location>
    </subcellularLocation>
</comment>
<evidence type="ECO:0000256" key="2">
    <source>
        <dbReference type="ARBA" id="ARBA00022552"/>
    </source>
</evidence>
<reference evidence="8" key="1">
    <citation type="submission" date="2021-02" db="EMBL/GenBank/DDBJ databases">
        <title>Infant gut strain persistence is associated with maternal origin, phylogeny, and functional potential including surface adhesion and iron acquisition.</title>
        <authorList>
            <person name="Lou Y.C."/>
        </authorList>
    </citation>
    <scope>NUCLEOTIDE SEQUENCE</scope>
    <source>
        <strain evidence="8">L3_106_000M1_dasL3_106_000M1_concoct_15</strain>
    </source>
</reference>
<keyword evidence="2 6" id="KW-0698">rRNA processing</keyword>
<protein>
    <recommendedName>
        <fullName evidence="6">Ribosomal RNA small subunit methyltransferase G</fullName>
        <ecNumber evidence="6">2.1.1.-</ecNumber>
    </recommendedName>
    <alternativeName>
        <fullName evidence="6">16S rRNA 7-methylguanosine methyltransferase</fullName>
        <shortName evidence="6">16S rRNA m7G methyltransferase</shortName>
    </alternativeName>
</protein>
<dbReference type="Gene3D" id="3.40.50.150">
    <property type="entry name" value="Vaccinia Virus protein VP39"/>
    <property type="match status" value="1"/>
</dbReference>
<dbReference type="AlphaFoldDB" id="A0A943EL54"/>
<keyword evidence="4 6" id="KW-0808">Transferase</keyword>
<gene>
    <name evidence="6 8" type="primary">rsmG</name>
    <name evidence="8" type="ORF">KHX13_06175</name>
</gene>
<feature type="binding site" evidence="6">
    <location>
        <position position="147"/>
    </location>
    <ligand>
        <name>S-adenosyl-L-methionine</name>
        <dbReference type="ChEBI" id="CHEBI:59789"/>
    </ligand>
</feature>
<dbReference type="PANTHER" id="PTHR31760:SF0">
    <property type="entry name" value="S-ADENOSYL-L-METHIONINE-DEPENDENT METHYLTRANSFERASES SUPERFAMILY PROTEIN"/>
    <property type="match status" value="1"/>
</dbReference>
<keyword evidence="1 6" id="KW-0963">Cytoplasm</keyword>
<proteinExistence type="inferred from homology"/>
<dbReference type="PANTHER" id="PTHR31760">
    <property type="entry name" value="S-ADENOSYL-L-METHIONINE-DEPENDENT METHYLTRANSFERASES SUPERFAMILY PROTEIN"/>
    <property type="match status" value="1"/>
</dbReference>
<dbReference type="EMBL" id="JAGZCZ010000006">
    <property type="protein sequence ID" value="MBS5519902.1"/>
    <property type="molecule type" value="Genomic_DNA"/>
</dbReference>
<keyword evidence="3 6" id="KW-0489">Methyltransferase</keyword>
<sequence length="243" mass="27008">MTYLETLKQSAEAIGLSLSDEALRRFAIYKDELLETNRSLNLTAITDPEEVAVKHMVDSLTVYNEKRFHNRTIADVGTGAGFPGLPLKIYDPTMRLTLIDSLAKRLAFLERVAGDMGLGQVRCHHARAEEAGRDPKLREKFDVVVARAVAPMPVLAEYCLPLVRVGGVFYAMKGSKGMEEAEEGRQAISILGGKIVDIRHLTLPGLDDKRYIITVEKIRPTGEQYPRRPGIATKRPLAVKPKK</sequence>
<feature type="binding site" evidence="6">
    <location>
        <position position="82"/>
    </location>
    <ligand>
        <name>S-adenosyl-L-methionine</name>
        <dbReference type="ChEBI" id="CHEBI:59789"/>
    </ligand>
</feature>
<dbReference type="SUPFAM" id="SSF53335">
    <property type="entry name" value="S-adenosyl-L-methionine-dependent methyltransferases"/>
    <property type="match status" value="1"/>
</dbReference>
<dbReference type="EC" id="2.1.1.-" evidence="6"/>
<keyword evidence="5 6" id="KW-0949">S-adenosyl-L-methionine</keyword>
<dbReference type="Pfam" id="PF02527">
    <property type="entry name" value="GidB"/>
    <property type="match status" value="1"/>
</dbReference>
<accession>A0A943EL54</accession>
<dbReference type="HAMAP" id="MF_00074">
    <property type="entry name" value="16SrRNA_methyltr_G"/>
    <property type="match status" value="1"/>
</dbReference>
<evidence type="ECO:0000256" key="1">
    <source>
        <dbReference type="ARBA" id="ARBA00022490"/>
    </source>
</evidence>
<evidence type="ECO:0000313" key="8">
    <source>
        <dbReference type="EMBL" id="MBS5519902.1"/>
    </source>
</evidence>
<feature type="binding site" evidence="6">
    <location>
        <position position="77"/>
    </location>
    <ligand>
        <name>S-adenosyl-L-methionine</name>
        <dbReference type="ChEBI" id="CHEBI:59789"/>
    </ligand>
</feature>
<dbReference type="Proteomes" id="UP000754226">
    <property type="component" value="Unassembled WGS sequence"/>
</dbReference>
<dbReference type="GO" id="GO:0005829">
    <property type="term" value="C:cytosol"/>
    <property type="evidence" value="ECO:0007669"/>
    <property type="project" value="TreeGrafter"/>
</dbReference>
<dbReference type="CDD" id="cd02440">
    <property type="entry name" value="AdoMet_MTases"/>
    <property type="match status" value="1"/>
</dbReference>
<organism evidence="8 9">
    <name type="scientific">Acidaminococcus intestini</name>
    <dbReference type="NCBI Taxonomy" id="187327"/>
    <lineage>
        <taxon>Bacteria</taxon>
        <taxon>Bacillati</taxon>
        <taxon>Bacillota</taxon>
        <taxon>Negativicutes</taxon>
        <taxon>Acidaminococcales</taxon>
        <taxon>Acidaminococcaceae</taxon>
        <taxon>Acidaminococcus</taxon>
    </lineage>
</organism>
<comment type="caution">
    <text evidence="8">The sequence shown here is derived from an EMBL/GenBank/DDBJ whole genome shotgun (WGS) entry which is preliminary data.</text>
</comment>
<evidence type="ECO:0000313" key="9">
    <source>
        <dbReference type="Proteomes" id="UP000754226"/>
    </source>
</evidence>
<dbReference type="NCBIfam" id="TIGR00138">
    <property type="entry name" value="rsmG_gidB"/>
    <property type="match status" value="1"/>
</dbReference>
<dbReference type="GO" id="GO:0070043">
    <property type="term" value="F:rRNA (guanine-N7-)-methyltransferase activity"/>
    <property type="evidence" value="ECO:0007669"/>
    <property type="project" value="UniProtKB-UniRule"/>
</dbReference>
<feature type="region of interest" description="Disordered" evidence="7">
    <location>
        <begin position="224"/>
        <end position="243"/>
    </location>
</feature>
<evidence type="ECO:0000256" key="5">
    <source>
        <dbReference type="ARBA" id="ARBA00022691"/>
    </source>
</evidence>
<evidence type="ECO:0000256" key="7">
    <source>
        <dbReference type="SAM" id="MobiDB-lite"/>
    </source>
</evidence>